<evidence type="ECO:0000313" key="4">
    <source>
        <dbReference type="EMBL" id="MEA5256724.1"/>
    </source>
</evidence>
<name>A0ABU5QIQ5_9BACT</name>
<sequence length="156" mass="18097">MNHITIRKATFDDLETLYRFEQGVIEAERPFDKTLKNELIHYYDLEGMITASHIELLVADLEGELIGSGYARIEDAKPYLQHPKHGYLGFMYVDPNHRGKGVNMKIIQALKDWTRSQNITELRLDVYHDNISAIKAYEKIGFSKHMIEMRLGLGEE</sequence>
<keyword evidence="1" id="KW-0808">Transferase</keyword>
<protein>
    <submittedName>
        <fullName evidence="4">GNAT family N-acetyltransferase</fullName>
    </submittedName>
</protein>
<dbReference type="PANTHER" id="PTHR43877">
    <property type="entry name" value="AMINOALKYLPHOSPHONATE N-ACETYLTRANSFERASE-RELATED-RELATED"/>
    <property type="match status" value="1"/>
</dbReference>
<dbReference type="Pfam" id="PF00583">
    <property type="entry name" value="Acetyltransf_1"/>
    <property type="match status" value="1"/>
</dbReference>
<comment type="caution">
    <text evidence="4">The sequence shown here is derived from an EMBL/GenBank/DDBJ whole genome shotgun (WGS) entry which is preliminary data.</text>
</comment>
<evidence type="ECO:0000256" key="1">
    <source>
        <dbReference type="ARBA" id="ARBA00022679"/>
    </source>
</evidence>
<evidence type="ECO:0000256" key="2">
    <source>
        <dbReference type="ARBA" id="ARBA00023315"/>
    </source>
</evidence>
<accession>A0ABU5QIQ5</accession>
<evidence type="ECO:0000313" key="5">
    <source>
        <dbReference type="Proteomes" id="UP001304671"/>
    </source>
</evidence>
<dbReference type="InterPro" id="IPR000182">
    <property type="entry name" value="GNAT_dom"/>
</dbReference>
<dbReference type="RefSeq" id="WP_323246616.1">
    <property type="nucleotide sequence ID" value="NZ_JAYFUL010000002.1"/>
</dbReference>
<gene>
    <name evidence="4" type="ORF">VB264_02940</name>
</gene>
<dbReference type="CDD" id="cd04301">
    <property type="entry name" value="NAT_SF"/>
    <property type="match status" value="1"/>
</dbReference>
<dbReference type="Proteomes" id="UP001304671">
    <property type="component" value="Unassembled WGS sequence"/>
</dbReference>
<dbReference type="EMBL" id="JAYFUL010000002">
    <property type="protein sequence ID" value="MEA5256724.1"/>
    <property type="molecule type" value="Genomic_DNA"/>
</dbReference>
<dbReference type="SUPFAM" id="SSF55729">
    <property type="entry name" value="Acyl-CoA N-acyltransferases (Nat)"/>
    <property type="match status" value="1"/>
</dbReference>
<keyword evidence="5" id="KW-1185">Reference proteome</keyword>
<dbReference type="Gene3D" id="3.40.630.30">
    <property type="match status" value="1"/>
</dbReference>
<organism evidence="4 5">
    <name type="scientific">Arcicella aquatica</name>
    <dbReference type="NCBI Taxonomy" id="217141"/>
    <lineage>
        <taxon>Bacteria</taxon>
        <taxon>Pseudomonadati</taxon>
        <taxon>Bacteroidota</taxon>
        <taxon>Cytophagia</taxon>
        <taxon>Cytophagales</taxon>
        <taxon>Flectobacillaceae</taxon>
        <taxon>Arcicella</taxon>
    </lineage>
</organism>
<dbReference type="PANTHER" id="PTHR43877:SF2">
    <property type="entry name" value="AMINOALKYLPHOSPHONATE N-ACETYLTRANSFERASE-RELATED"/>
    <property type="match status" value="1"/>
</dbReference>
<proteinExistence type="predicted"/>
<dbReference type="InterPro" id="IPR050832">
    <property type="entry name" value="Bact_Acetyltransf"/>
</dbReference>
<dbReference type="InterPro" id="IPR016181">
    <property type="entry name" value="Acyl_CoA_acyltransferase"/>
</dbReference>
<evidence type="ECO:0000259" key="3">
    <source>
        <dbReference type="PROSITE" id="PS51186"/>
    </source>
</evidence>
<feature type="domain" description="N-acetyltransferase" evidence="3">
    <location>
        <begin position="4"/>
        <end position="156"/>
    </location>
</feature>
<reference evidence="4 5" key="1">
    <citation type="submission" date="2023-12" db="EMBL/GenBank/DDBJ databases">
        <title>Novel species of the genus Arcicella isolated from rivers.</title>
        <authorList>
            <person name="Lu H."/>
        </authorList>
    </citation>
    <scope>NUCLEOTIDE SEQUENCE [LARGE SCALE GENOMIC DNA]</scope>
    <source>
        <strain evidence="4 5">LMG 21963</strain>
    </source>
</reference>
<keyword evidence="2" id="KW-0012">Acyltransferase</keyword>
<dbReference type="PROSITE" id="PS51186">
    <property type="entry name" value="GNAT"/>
    <property type="match status" value="1"/>
</dbReference>